<accession>A0A941ALV8</accession>
<dbReference type="EMBL" id="JAFCNB010000035">
    <property type="protein sequence ID" value="MBP2708521.1"/>
    <property type="molecule type" value="Genomic_DNA"/>
</dbReference>
<dbReference type="RefSeq" id="WP_210159780.1">
    <property type="nucleotide sequence ID" value="NZ_JAFCNB010000035.1"/>
</dbReference>
<comment type="caution">
    <text evidence="4">The sequence shown here is derived from an EMBL/GenBank/DDBJ whole genome shotgun (WGS) entry which is preliminary data.</text>
</comment>
<organism evidence="4 5">
    <name type="scientific">Microbispora oryzae</name>
    <dbReference type="NCBI Taxonomy" id="2806554"/>
    <lineage>
        <taxon>Bacteria</taxon>
        <taxon>Bacillati</taxon>
        <taxon>Actinomycetota</taxon>
        <taxon>Actinomycetes</taxon>
        <taxon>Streptosporangiales</taxon>
        <taxon>Streptosporangiaceae</taxon>
        <taxon>Microbispora</taxon>
    </lineage>
</organism>
<feature type="transmembrane region" description="Helical" evidence="2">
    <location>
        <begin position="41"/>
        <end position="66"/>
    </location>
</feature>
<evidence type="ECO:0000259" key="3">
    <source>
        <dbReference type="Pfam" id="PF03703"/>
    </source>
</evidence>
<gene>
    <name evidence="4" type="ORF">JOL79_32545</name>
</gene>
<feature type="transmembrane region" description="Helical" evidence="2">
    <location>
        <begin position="12"/>
        <end position="35"/>
    </location>
</feature>
<feature type="region of interest" description="Disordered" evidence="1">
    <location>
        <begin position="503"/>
        <end position="525"/>
    </location>
</feature>
<keyword evidence="5" id="KW-1185">Reference proteome</keyword>
<keyword evidence="2" id="KW-0812">Transmembrane</keyword>
<dbReference type="AlphaFoldDB" id="A0A941ALV8"/>
<reference evidence="4" key="1">
    <citation type="submission" date="2021-02" db="EMBL/GenBank/DDBJ databases">
        <title>Draft genome sequence of Microbispora sp. RL4-1S isolated from rice leaves in Thailand.</title>
        <authorList>
            <person name="Muangham S."/>
            <person name="Duangmal K."/>
        </authorList>
    </citation>
    <scope>NUCLEOTIDE SEQUENCE</scope>
    <source>
        <strain evidence="4">RL4-1S</strain>
    </source>
</reference>
<keyword evidence="2" id="KW-1133">Transmembrane helix</keyword>
<feature type="domain" description="YdbS-like PH" evidence="3">
    <location>
        <begin position="403"/>
        <end position="477"/>
    </location>
</feature>
<protein>
    <submittedName>
        <fullName evidence="4">PH domain-containing protein</fullName>
    </submittedName>
</protein>
<dbReference type="PANTHER" id="PTHR34473:SF2">
    <property type="entry name" value="UPF0699 TRANSMEMBRANE PROTEIN YDBT"/>
    <property type="match status" value="1"/>
</dbReference>
<dbReference type="Proteomes" id="UP000674234">
    <property type="component" value="Unassembled WGS sequence"/>
</dbReference>
<feature type="transmembrane region" description="Helical" evidence="2">
    <location>
        <begin position="355"/>
        <end position="376"/>
    </location>
</feature>
<feature type="transmembrane region" description="Helical" evidence="2">
    <location>
        <begin position="171"/>
        <end position="190"/>
    </location>
</feature>
<proteinExistence type="predicted"/>
<feature type="transmembrane region" description="Helical" evidence="2">
    <location>
        <begin position="382"/>
        <end position="403"/>
    </location>
</feature>
<feature type="domain" description="YdbS-like PH" evidence="3">
    <location>
        <begin position="67"/>
        <end position="146"/>
    </location>
</feature>
<evidence type="ECO:0000256" key="1">
    <source>
        <dbReference type="SAM" id="MobiDB-lite"/>
    </source>
</evidence>
<evidence type="ECO:0000256" key="2">
    <source>
        <dbReference type="SAM" id="Phobius"/>
    </source>
</evidence>
<dbReference type="PANTHER" id="PTHR34473">
    <property type="entry name" value="UPF0699 TRANSMEMBRANE PROTEIN YDBS"/>
    <property type="match status" value="1"/>
</dbReference>
<evidence type="ECO:0000313" key="4">
    <source>
        <dbReference type="EMBL" id="MBP2708521.1"/>
    </source>
</evidence>
<dbReference type="PIRSF" id="PIRSF026631">
    <property type="entry name" value="UCP026631"/>
    <property type="match status" value="1"/>
</dbReference>
<sequence length="525" mass="56294">MTGPEWQRLDPRMLAISLTWLVPPVCSTLLTLLITGGSLDLAAVITLGSIGLTFLIVAVVFGARLLTTRFRITGDRVELRSGAFVRRHRAVPRERIRSVDVTASPFHRALGLRVVRISAGTHVAAESRHLTLDGVSRDGAERLRRLLAPDGASADTALAVLRLRWLRYAPLTLWGVAGVGFVAGGFARLLDSLRINPAEVGFLRSAWSGLTGLPLWAAITVPVLAVVLLGALTSLVTFAETWWDYRLEAAGGDALRLRRGLFSTRSLWLERRRLRGVQITEPLPLRLARGARLNAIAVGLGAADDRSTSAKSALLPPASRRETDRVAAAVLREEPGFLTGLRLAPAPRAALRRRVTWGLAAVALVEAPLVILGVLLTEVLLHIAWISSVVLVPVALAAAVDAYRNLGSALLGRYLVTRCGTYGRRTVLLDRSGILAWSVDQSAFQRRAGLATLVAMVGAGRGGYKIRDVSLADGLALVREATPGAFEWLLEPTQLLESTQLLEPIPDDRSGPAGDVSSLPGGPAL</sequence>
<dbReference type="InterPro" id="IPR014529">
    <property type="entry name" value="UCP026631"/>
</dbReference>
<dbReference type="Pfam" id="PF03703">
    <property type="entry name" value="bPH_2"/>
    <property type="match status" value="2"/>
</dbReference>
<feature type="transmembrane region" description="Helical" evidence="2">
    <location>
        <begin position="215"/>
        <end position="238"/>
    </location>
</feature>
<dbReference type="InterPro" id="IPR005182">
    <property type="entry name" value="YdbS-like_PH"/>
</dbReference>
<evidence type="ECO:0000313" key="5">
    <source>
        <dbReference type="Proteomes" id="UP000674234"/>
    </source>
</evidence>
<keyword evidence="2" id="KW-0472">Membrane</keyword>
<name>A0A941ALV8_9ACTN</name>